<dbReference type="AlphaFoldDB" id="A0AAE0H7H3"/>
<evidence type="ECO:0000313" key="2">
    <source>
        <dbReference type="EMBL" id="KAK3291120.1"/>
    </source>
</evidence>
<dbReference type="GeneID" id="87842732"/>
<proteinExistence type="predicted"/>
<comment type="caution">
    <text evidence="2">The sequence shown here is derived from an EMBL/GenBank/DDBJ whole genome shotgun (WGS) entry which is preliminary data.</text>
</comment>
<evidence type="ECO:0000256" key="1">
    <source>
        <dbReference type="SAM" id="MobiDB-lite"/>
    </source>
</evidence>
<reference evidence="2" key="1">
    <citation type="journal article" date="2023" name="Mol. Phylogenet. Evol.">
        <title>Genome-scale phylogeny and comparative genomics of the fungal order Sordariales.</title>
        <authorList>
            <person name="Hensen N."/>
            <person name="Bonometti L."/>
            <person name="Westerberg I."/>
            <person name="Brannstrom I.O."/>
            <person name="Guillou S."/>
            <person name="Cros-Aarteil S."/>
            <person name="Calhoun S."/>
            <person name="Haridas S."/>
            <person name="Kuo A."/>
            <person name="Mondo S."/>
            <person name="Pangilinan J."/>
            <person name="Riley R."/>
            <person name="LaButti K."/>
            <person name="Andreopoulos B."/>
            <person name="Lipzen A."/>
            <person name="Chen C."/>
            <person name="Yan M."/>
            <person name="Daum C."/>
            <person name="Ng V."/>
            <person name="Clum A."/>
            <person name="Steindorff A."/>
            <person name="Ohm R.A."/>
            <person name="Martin F."/>
            <person name="Silar P."/>
            <person name="Natvig D.O."/>
            <person name="Lalanne C."/>
            <person name="Gautier V."/>
            <person name="Ament-Velasquez S.L."/>
            <person name="Kruys A."/>
            <person name="Hutchinson M.I."/>
            <person name="Powell A.J."/>
            <person name="Barry K."/>
            <person name="Miller A.N."/>
            <person name="Grigoriev I.V."/>
            <person name="Debuchy R."/>
            <person name="Gladieux P."/>
            <person name="Hiltunen Thoren M."/>
            <person name="Johannesson H."/>
        </authorList>
    </citation>
    <scope>NUCLEOTIDE SEQUENCE</scope>
    <source>
        <strain evidence="2">CBS 168.71</strain>
    </source>
</reference>
<gene>
    <name evidence="2" type="ORF">B0H64DRAFT_42743</name>
</gene>
<dbReference type="RefSeq" id="XP_062654634.1">
    <property type="nucleotide sequence ID" value="XM_062805784.1"/>
</dbReference>
<feature type="compositionally biased region" description="Low complexity" evidence="1">
    <location>
        <begin position="88"/>
        <end position="102"/>
    </location>
</feature>
<protein>
    <submittedName>
        <fullName evidence="2">Uncharacterized protein</fullName>
    </submittedName>
</protein>
<sequence length="348" mass="39021">MSLRALVFCPISPVPSLPFPLPPVRSHVSLPTSRSNAFNQDKPNVRNMTYKSSYNLGDYRNNNGSSNDMEDALRDREVLPSYESLTDPPAATGSTPPGTTGSYDAKRSGRELVRQGRSGIFNKYLSEGSDEGQGWAVLSMRMVPDPGAPCYGKAPWAALLEVKTADMPRLMREGFFWSAENIIPEEGYFSRETKPGWVQFGFHHKRTWILADKSNDKTLRWVGFLEVFAHSLEILPSFRVQNLTRENVYTASALNGLGQLIYHYTYQCPQKSFNCIYDDKPLQGWWPWPRVEARSTSSTALGLDRGGEPSKRLCVCGCQSCPSPNEARFLQPNEPQYPYPQSGSCVIL</sequence>
<feature type="region of interest" description="Disordered" evidence="1">
    <location>
        <begin position="81"/>
        <end position="109"/>
    </location>
</feature>
<dbReference type="Proteomes" id="UP001278766">
    <property type="component" value="Unassembled WGS sequence"/>
</dbReference>
<accession>A0AAE0H7H3</accession>
<evidence type="ECO:0000313" key="3">
    <source>
        <dbReference type="Proteomes" id="UP001278766"/>
    </source>
</evidence>
<organism evidence="2 3">
    <name type="scientific">Chaetomium fimeti</name>
    <dbReference type="NCBI Taxonomy" id="1854472"/>
    <lineage>
        <taxon>Eukaryota</taxon>
        <taxon>Fungi</taxon>
        <taxon>Dikarya</taxon>
        <taxon>Ascomycota</taxon>
        <taxon>Pezizomycotina</taxon>
        <taxon>Sordariomycetes</taxon>
        <taxon>Sordariomycetidae</taxon>
        <taxon>Sordariales</taxon>
        <taxon>Chaetomiaceae</taxon>
        <taxon>Chaetomium</taxon>
    </lineage>
</organism>
<keyword evidence="3" id="KW-1185">Reference proteome</keyword>
<reference evidence="2" key="2">
    <citation type="submission" date="2023-06" db="EMBL/GenBank/DDBJ databases">
        <authorList>
            <consortium name="Lawrence Berkeley National Laboratory"/>
            <person name="Haridas S."/>
            <person name="Hensen N."/>
            <person name="Bonometti L."/>
            <person name="Westerberg I."/>
            <person name="Brannstrom I.O."/>
            <person name="Guillou S."/>
            <person name="Cros-Aarteil S."/>
            <person name="Calhoun S."/>
            <person name="Kuo A."/>
            <person name="Mondo S."/>
            <person name="Pangilinan J."/>
            <person name="Riley R."/>
            <person name="Labutti K."/>
            <person name="Andreopoulos B."/>
            <person name="Lipzen A."/>
            <person name="Chen C."/>
            <person name="Yanf M."/>
            <person name="Daum C."/>
            <person name="Ng V."/>
            <person name="Clum A."/>
            <person name="Steindorff A."/>
            <person name="Ohm R."/>
            <person name="Martin F."/>
            <person name="Silar P."/>
            <person name="Natvig D."/>
            <person name="Lalanne C."/>
            <person name="Gautier V."/>
            <person name="Ament-Velasquez S.L."/>
            <person name="Kruys A."/>
            <person name="Hutchinson M.I."/>
            <person name="Powell A.J."/>
            <person name="Barry K."/>
            <person name="Miller A.N."/>
            <person name="Grigoriev I.V."/>
            <person name="Debuchy R."/>
            <person name="Gladieux P."/>
            <person name="Thoren M.H."/>
            <person name="Johannesson H."/>
        </authorList>
    </citation>
    <scope>NUCLEOTIDE SEQUENCE</scope>
    <source>
        <strain evidence="2">CBS 168.71</strain>
    </source>
</reference>
<dbReference type="EMBL" id="JAUEPN010000010">
    <property type="protein sequence ID" value="KAK3291120.1"/>
    <property type="molecule type" value="Genomic_DNA"/>
</dbReference>
<name>A0AAE0H7H3_9PEZI</name>